<evidence type="ECO:0000256" key="2">
    <source>
        <dbReference type="SAM" id="SignalP"/>
    </source>
</evidence>
<dbReference type="EMBL" id="JACCBA010000001">
    <property type="protein sequence ID" value="NYD46012.1"/>
    <property type="molecule type" value="Genomic_DNA"/>
</dbReference>
<dbReference type="AlphaFoldDB" id="A0A7Y9JEE1"/>
<gene>
    <name evidence="3" type="ORF">BJY14_001995</name>
</gene>
<reference evidence="3 4" key="1">
    <citation type="submission" date="2020-07" db="EMBL/GenBank/DDBJ databases">
        <title>Sequencing the genomes of 1000 actinobacteria strains.</title>
        <authorList>
            <person name="Klenk H.-P."/>
        </authorList>
    </citation>
    <scope>NUCLEOTIDE SEQUENCE [LARGE SCALE GENOMIC DNA]</scope>
    <source>
        <strain evidence="3 4">DSM 40398</strain>
    </source>
</reference>
<evidence type="ECO:0000313" key="4">
    <source>
        <dbReference type="Proteomes" id="UP000529783"/>
    </source>
</evidence>
<proteinExistence type="predicted"/>
<organism evidence="3 4">
    <name type="scientific">Actinomadura luteofluorescens</name>
    <dbReference type="NCBI Taxonomy" id="46163"/>
    <lineage>
        <taxon>Bacteria</taxon>
        <taxon>Bacillati</taxon>
        <taxon>Actinomycetota</taxon>
        <taxon>Actinomycetes</taxon>
        <taxon>Streptosporangiales</taxon>
        <taxon>Thermomonosporaceae</taxon>
        <taxon>Actinomadura</taxon>
    </lineage>
</organism>
<dbReference type="RefSeq" id="WP_179843335.1">
    <property type="nucleotide sequence ID" value="NZ_JACCBA010000001.1"/>
</dbReference>
<evidence type="ECO:0000313" key="3">
    <source>
        <dbReference type="EMBL" id="NYD46012.1"/>
    </source>
</evidence>
<evidence type="ECO:0008006" key="5">
    <source>
        <dbReference type="Google" id="ProtNLM"/>
    </source>
</evidence>
<protein>
    <recommendedName>
        <fullName evidence="5">Nuclear transport factor 2 family protein</fullName>
    </recommendedName>
</protein>
<keyword evidence="4" id="KW-1185">Reference proteome</keyword>
<sequence>MALRFTPRAGGALAVTALAMAFLASACGGDDKDGGDEVFRPPSPSPTSSAQQDTDPGAQEGIEGARAALQAFLRGQAAGDPAVCRYVAKDGDFLEGQPLNGDCPAGVRNTPHFLRPQERQALRTLTVKGGRLSGEEAVIPFSALHWTSGSMVERTLQSEFTLRHDGEVWQIVK</sequence>
<keyword evidence="2" id="KW-0732">Signal</keyword>
<accession>A0A7Y9JEE1</accession>
<evidence type="ECO:0000256" key="1">
    <source>
        <dbReference type="SAM" id="MobiDB-lite"/>
    </source>
</evidence>
<dbReference type="PROSITE" id="PS51257">
    <property type="entry name" value="PROKAR_LIPOPROTEIN"/>
    <property type="match status" value="1"/>
</dbReference>
<dbReference type="Proteomes" id="UP000529783">
    <property type="component" value="Unassembled WGS sequence"/>
</dbReference>
<name>A0A7Y9JEE1_9ACTN</name>
<comment type="caution">
    <text evidence="3">The sequence shown here is derived from an EMBL/GenBank/DDBJ whole genome shotgun (WGS) entry which is preliminary data.</text>
</comment>
<feature type="chain" id="PRO_5031232846" description="Nuclear transport factor 2 family protein" evidence="2">
    <location>
        <begin position="27"/>
        <end position="173"/>
    </location>
</feature>
<feature type="signal peptide" evidence="2">
    <location>
        <begin position="1"/>
        <end position="26"/>
    </location>
</feature>
<feature type="region of interest" description="Disordered" evidence="1">
    <location>
        <begin position="31"/>
        <end position="59"/>
    </location>
</feature>